<evidence type="ECO:0000313" key="9">
    <source>
        <dbReference type="Proteomes" id="UP001324287"/>
    </source>
</evidence>
<dbReference type="EMBL" id="CP141261">
    <property type="protein sequence ID" value="WRL62104.1"/>
    <property type="molecule type" value="Genomic_DNA"/>
</dbReference>
<dbReference type="RefSeq" id="WP_324273459.1">
    <property type="nucleotide sequence ID" value="NZ_CP141261.1"/>
</dbReference>
<evidence type="ECO:0000313" key="8">
    <source>
        <dbReference type="EMBL" id="WRL62104.1"/>
    </source>
</evidence>
<dbReference type="SUPFAM" id="SSF88946">
    <property type="entry name" value="Sigma2 domain of RNA polymerase sigma factors"/>
    <property type="match status" value="1"/>
</dbReference>
<dbReference type="InterPro" id="IPR014325">
    <property type="entry name" value="RNA_pol_sigma-E_actinobac"/>
</dbReference>
<dbReference type="InterPro" id="IPR013325">
    <property type="entry name" value="RNA_pol_sigma_r2"/>
</dbReference>
<keyword evidence="5" id="KW-0804">Transcription</keyword>
<dbReference type="InterPro" id="IPR014284">
    <property type="entry name" value="RNA_pol_sigma-70_dom"/>
</dbReference>
<keyword evidence="4" id="KW-0238">DNA-binding</keyword>
<dbReference type="PANTHER" id="PTHR43133">
    <property type="entry name" value="RNA POLYMERASE ECF-TYPE SIGMA FACTO"/>
    <property type="match status" value="1"/>
</dbReference>
<comment type="similarity">
    <text evidence="1">Belongs to the sigma-70 factor family. ECF subfamily.</text>
</comment>
<keyword evidence="9" id="KW-1185">Reference proteome</keyword>
<dbReference type="InterPro" id="IPR013249">
    <property type="entry name" value="RNA_pol_sigma70_r4_t2"/>
</dbReference>
<dbReference type="Pfam" id="PF04542">
    <property type="entry name" value="Sigma70_r2"/>
    <property type="match status" value="1"/>
</dbReference>
<feature type="domain" description="RNA polymerase sigma factor 70 region 4 type 2" evidence="7">
    <location>
        <begin position="102"/>
        <end position="153"/>
    </location>
</feature>
<feature type="domain" description="RNA polymerase sigma-70 region 2" evidence="6">
    <location>
        <begin position="18"/>
        <end position="76"/>
    </location>
</feature>
<accession>A0ABZ1AYD0</accession>
<dbReference type="InterPro" id="IPR039425">
    <property type="entry name" value="RNA_pol_sigma-70-like"/>
</dbReference>
<dbReference type="Pfam" id="PF08281">
    <property type="entry name" value="Sigma70_r4_2"/>
    <property type="match status" value="1"/>
</dbReference>
<dbReference type="InterPro" id="IPR036388">
    <property type="entry name" value="WH-like_DNA-bd_sf"/>
</dbReference>
<dbReference type="InterPro" id="IPR007627">
    <property type="entry name" value="RNA_pol_sigma70_r2"/>
</dbReference>
<evidence type="ECO:0000256" key="3">
    <source>
        <dbReference type="ARBA" id="ARBA00023082"/>
    </source>
</evidence>
<organism evidence="8 9">
    <name type="scientific">Blastococcus brunescens</name>
    <dbReference type="NCBI Taxonomy" id="1564165"/>
    <lineage>
        <taxon>Bacteria</taxon>
        <taxon>Bacillati</taxon>
        <taxon>Actinomycetota</taxon>
        <taxon>Actinomycetes</taxon>
        <taxon>Geodermatophilales</taxon>
        <taxon>Geodermatophilaceae</taxon>
        <taxon>Blastococcus</taxon>
    </lineage>
</organism>
<evidence type="ECO:0000256" key="5">
    <source>
        <dbReference type="ARBA" id="ARBA00023163"/>
    </source>
</evidence>
<reference evidence="8 9" key="1">
    <citation type="submission" date="2023-12" db="EMBL/GenBank/DDBJ databases">
        <title>Blastococcus brunescens sp. nov., an actonobacterium isolated from sandstone collected in sahara desert.</title>
        <authorList>
            <person name="Gtari M."/>
            <person name="Ghodhbane F."/>
        </authorList>
    </citation>
    <scope>NUCLEOTIDE SEQUENCE [LARGE SCALE GENOMIC DNA]</scope>
    <source>
        <strain evidence="8 9">BMG 8361</strain>
    </source>
</reference>
<evidence type="ECO:0000259" key="7">
    <source>
        <dbReference type="Pfam" id="PF08281"/>
    </source>
</evidence>
<evidence type="ECO:0000259" key="6">
    <source>
        <dbReference type="Pfam" id="PF04542"/>
    </source>
</evidence>
<dbReference type="Gene3D" id="1.10.1740.10">
    <property type="match status" value="1"/>
</dbReference>
<dbReference type="InterPro" id="IPR013324">
    <property type="entry name" value="RNA_pol_sigma_r3/r4-like"/>
</dbReference>
<keyword evidence="2" id="KW-0805">Transcription regulation</keyword>
<evidence type="ECO:0000256" key="4">
    <source>
        <dbReference type="ARBA" id="ARBA00023125"/>
    </source>
</evidence>
<dbReference type="Gene3D" id="1.10.10.10">
    <property type="entry name" value="Winged helix-like DNA-binding domain superfamily/Winged helix DNA-binding domain"/>
    <property type="match status" value="1"/>
</dbReference>
<dbReference type="PANTHER" id="PTHR43133:SF50">
    <property type="entry name" value="ECF RNA POLYMERASE SIGMA FACTOR SIGM"/>
    <property type="match status" value="1"/>
</dbReference>
<dbReference type="CDD" id="cd06171">
    <property type="entry name" value="Sigma70_r4"/>
    <property type="match status" value="1"/>
</dbReference>
<protein>
    <submittedName>
        <fullName evidence="8">SigE family RNA polymerase sigma factor</fullName>
    </submittedName>
</protein>
<sequence length="170" mass="18915">MDIDAEAGFREFVVHRRAGLLRTAYLLTGDDGHAEDLVQTALLKTYRHWNRIAAQGEPIAYVRRVLVTTATSWRRRLLSTEQVMDAVPEQAHYDRYPERSAAVIDALHALPPRMRAVVVLRFYEDLTEAQTAELLGCSVGTVKTQSSRAMTRLRSALAADPALRPTGGVA</sequence>
<proteinExistence type="inferred from homology"/>
<evidence type="ECO:0000256" key="2">
    <source>
        <dbReference type="ARBA" id="ARBA00023015"/>
    </source>
</evidence>
<keyword evidence="3" id="KW-0731">Sigma factor</keyword>
<dbReference type="SUPFAM" id="SSF88659">
    <property type="entry name" value="Sigma3 and sigma4 domains of RNA polymerase sigma factors"/>
    <property type="match status" value="1"/>
</dbReference>
<dbReference type="NCBIfam" id="TIGR02983">
    <property type="entry name" value="SigE-fam_strep"/>
    <property type="match status" value="1"/>
</dbReference>
<name>A0ABZ1AYD0_9ACTN</name>
<evidence type="ECO:0000256" key="1">
    <source>
        <dbReference type="ARBA" id="ARBA00010641"/>
    </source>
</evidence>
<dbReference type="Proteomes" id="UP001324287">
    <property type="component" value="Chromosome"/>
</dbReference>
<gene>
    <name evidence="8" type="ORF">U6N30_18845</name>
</gene>
<dbReference type="NCBIfam" id="TIGR02937">
    <property type="entry name" value="sigma70-ECF"/>
    <property type="match status" value="1"/>
</dbReference>